<protein>
    <submittedName>
        <fullName evidence="1">Uncharacterized protein</fullName>
    </submittedName>
</protein>
<name>A0A853J8T0_9GAMM</name>
<gene>
    <name evidence="1" type="ORF">H0E84_01990</name>
</gene>
<accession>A0A853J8T0</accession>
<reference evidence="1 2" key="1">
    <citation type="submission" date="2020-07" db="EMBL/GenBank/DDBJ databases">
        <title>Luteimonas sp. SJ-92.</title>
        <authorList>
            <person name="Huang X.-X."/>
            <person name="Xu L."/>
            <person name="Sun J.-Q."/>
        </authorList>
    </citation>
    <scope>NUCLEOTIDE SEQUENCE [LARGE SCALE GENOMIC DNA]</scope>
    <source>
        <strain evidence="1 2">SJ-92</strain>
    </source>
</reference>
<organism evidence="1 2">
    <name type="scientific">Luteimonas salinisoli</name>
    <dbReference type="NCBI Taxonomy" id="2752307"/>
    <lineage>
        <taxon>Bacteria</taxon>
        <taxon>Pseudomonadati</taxon>
        <taxon>Pseudomonadota</taxon>
        <taxon>Gammaproteobacteria</taxon>
        <taxon>Lysobacterales</taxon>
        <taxon>Lysobacteraceae</taxon>
        <taxon>Luteimonas</taxon>
    </lineage>
</organism>
<feature type="non-terminal residue" evidence="1">
    <location>
        <position position="50"/>
    </location>
</feature>
<evidence type="ECO:0000313" key="1">
    <source>
        <dbReference type="EMBL" id="NZA25144.1"/>
    </source>
</evidence>
<sequence length="50" mass="5104">MTAPAPDPMRQAQALLRLLDADDVDAAIDAGLAGFDAEAVAALPPSSRAR</sequence>
<dbReference type="AlphaFoldDB" id="A0A853J8T0"/>
<comment type="caution">
    <text evidence="1">The sequence shown here is derived from an EMBL/GenBank/DDBJ whole genome shotgun (WGS) entry which is preliminary data.</text>
</comment>
<proteinExistence type="predicted"/>
<dbReference type="EMBL" id="JACCKA010000017">
    <property type="protein sequence ID" value="NZA25144.1"/>
    <property type="molecule type" value="Genomic_DNA"/>
</dbReference>
<keyword evidence="2" id="KW-1185">Reference proteome</keyword>
<evidence type="ECO:0000313" key="2">
    <source>
        <dbReference type="Proteomes" id="UP000578091"/>
    </source>
</evidence>
<dbReference type="Proteomes" id="UP000578091">
    <property type="component" value="Unassembled WGS sequence"/>
</dbReference>